<evidence type="ECO:0000256" key="10">
    <source>
        <dbReference type="ARBA" id="ARBA00022833"/>
    </source>
</evidence>
<dbReference type="RefSeq" id="XP_008483232.2">
    <property type="nucleotide sequence ID" value="XM_008485010.2"/>
</dbReference>
<evidence type="ECO:0000256" key="7">
    <source>
        <dbReference type="ARBA" id="ARBA00022490"/>
    </source>
</evidence>
<dbReference type="AlphaFoldDB" id="A0A1S3DJM0"/>
<comment type="subcellular location">
    <subcellularLocation>
        <location evidence="3">Cytoplasm</location>
    </subcellularLocation>
</comment>
<dbReference type="SMART" id="SM00460">
    <property type="entry name" value="TGc"/>
    <property type="match status" value="1"/>
</dbReference>
<dbReference type="InterPro" id="IPR050883">
    <property type="entry name" value="PNGase"/>
</dbReference>
<reference evidence="15" key="1">
    <citation type="submission" date="2025-08" db="UniProtKB">
        <authorList>
            <consortium name="RefSeq"/>
        </authorList>
    </citation>
    <scope>IDENTIFICATION</scope>
</reference>
<dbReference type="STRING" id="121845.A0A1S3DJM0"/>
<dbReference type="SUPFAM" id="SSF54001">
    <property type="entry name" value="Cysteine proteinases"/>
    <property type="match status" value="2"/>
</dbReference>
<dbReference type="GO" id="GO:0046872">
    <property type="term" value="F:metal ion binding"/>
    <property type="evidence" value="ECO:0007669"/>
    <property type="project" value="UniProtKB-KW"/>
</dbReference>
<accession>A0A1S3DJM0</accession>
<dbReference type="GeneID" id="103519922"/>
<dbReference type="CTD" id="35527"/>
<evidence type="ECO:0000256" key="6">
    <source>
        <dbReference type="ARBA" id="ARBA00018546"/>
    </source>
</evidence>
<gene>
    <name evidence="15" type="primary">LOC103519922</name>
</gene>
<dbReference type="GO" id="GO:0000224">
    <property type="term" value="F:peptide-N4-(N-acetyl-beta-glucosaminyl)asparagine amidase activity"/>
    <property type="evidence" value="ECO:0007669"/>
    <property type="project" value="UniProtKB-EC"/>
</dbReference>
<evidence type="ECO:0000256" key="2">
    <source>
        <dbReference type="ARBA" id="ARBA00001947"/>
    </source>
</evidence>
<dbReference type="InterPro" id="IPR038680">
    <property type="entry name" value="PAW_sf"/>
</dbReference>
<protein>
    <recommendedName>
        <fullName evidence="6">Peptide-N(4)-(N-acetyl-beta-glucosaminyl)asparagine amidase</fullName>
        <ecNumber evidence="5">3.5.1.52</ecNumber>
    </recommendedName>
    <alternativeName>
        <fullName evidence="11">Peptide:N-glycanase</fullName>
    </alternativeName>
</protein>
<dbReference type="InterPro" id="IPR038765">
    <property type="entry name" value="Papain-like_cys_pep_sf"/>
</dbReference>
<dbReference type="Pfam" id="PF01841">
    <property type="entry name" value="Transglut_core"/>
    <property type="match status" value="1"/>
</dbReference>
<dbReference type="SMART" id="SM00613">
    <property type="entry name" value="PAW"/>
    <property type="match status" value="1"/>
</dbReference>
<proteinExistence type="inferred from homology"/>
<dbReference type="GO" id="GO:0006516">
    <property type="term" value="P:glycoprotein catabolic process"/>
    <property type="evidence" value="ECO:0007669"/>
    <property type="project" value="InterPro"/>
</dbReference>
<dbReference type="KEGG" id="dci:103519922"/>
<evidence type="ECO:0000256" key="12">
    <source>
        <dbReference type="PROSITE-ProRule" id="PRU00731"/>
    </source>
</evidence>
<dbReference type="EC" id="3.5.1.52" evidence="5"/>
<evidence type="ECO:0000313" key="15">
    <source>
        <dbReference type="RefSeq" id="XP_008483232.2"/>
    </source>
</evidence>
<keyword evidence="9" id="KW-0378">Hydrolase</keyword>
<dbReference type="SUPFAM" id="SSF49785">
    <property type="entry name" value="Galactose-binding domain-like"/>
    <property type="match status" value="1"/>
</dbReference>
<evidence type="ECO:0000256" key="4">
    <source>
        <dbReference type="ARBA" id="ARBA00009390"/>
    </source>
</evidence>
<evidence type="ECO:0000256" key="3">
    <source>
        <dbReference type="ARBA" id="ARBA00004496"/>
    </source>
</evidence>
<dbReference type="GO" id="GO:0005634">
    <property type="term" value="C:nucleus"/>
    <property type="evidence" value="ECO:0007669"/>
    <property type="project" value="TreeGrafter"/>
</dbReference>
<keyword evidence="7" id="KW-0963">Cytoplasm</keyword>
<keyword evidence="10" id="KW-0862">Zinc</keyword>
<keyword evidence="14" id="KW-1185">Reference proteome</keyword>
<dbReference type="Gene3D" id="2.20.25.10">
    <property type="match status" value="1"/>
</dbReference>
<dbReference type="GO" id="GO:0005829">
    <property type="term" value="C:cytosol"/>
    <property type="evidence" value="ECO:0007669"/>
    <property type="project" value="TreeGrafter"/>
</dbReference>
<evidence type="ECO:0000256" key="9">
    <source>
        <dbReference type="ARBA" id="ARBA00022801"/>
    </source>
</evidence>
<dbReference type="PANTHER" id="PTHR12143">
    <property type="entry name" value="PEPTIDE N-GLYCANASE PNGASE -RELATED"/>
    <property type="match status" value="1"/>
</dbReference>
<evidence type="ECO:0000256" key="8">
    <source>
        <dbReference type="ARBA" id="ARBA00022723"/>
    </source>
</evidence>
<evidence type="ECO:0000313" key="14">
    <source>
        <dbReference type="Proteomes" id="UP000079169"/>
    </source>
</evidence>
<comment type="similarity">
    <text evidence="4 12">Belongs to the transglutaminase-like superfamily. PNGase family.</text>
</comment>
<dbReference type="OMA" id="CEAKMDS"/>
<name>A0A1S3DJM0_DIACI</name>
<dbReference type="InterPro" id="IPR002931">
    <property type="entry name" value="Transglutaminase-like"/>
</dbReference>
<dbReference type="Pfam" id="PF04721">
    <property type="entry name" value="PAW"/>
    <property type="match status" value="1"/>
</dbReference>
<dbReference type="Gene3D" id="3.10.620.30">
    <property type="match status" value="1"/>
</dbReference>
<organism evidence="14 15">
    <name type="scientific">Diaphorina citri</name>
    <name type="common">Asian citrus psyllid</name>
    <dbReference type="NCBI Taxonomy" id="121845"/>
    <lineage>
        <taxon>Eukaryota</taxon>
        <taxon>Metazoa</taxon>
        <taxon>Ecdysozoa</taxon>
        <taxon>Arthropoda</taxon>
        <taxon>Hexapoda</taxon>
        <taxon>Insecta</taxon>
        <taxon>Pterygota</taxon>
        <taxon>Neoptera</taxon>
        <taxon>Paraneoptera</taxon>
        <taxon>Hemiptera</taxon>
        <taxon>Sternorrhyncha</taxon>
        <taxon>Psylloidea</taxon>
        <taxon>Psyllidae</taxon>
        <taxon>Diaphorininae</taxon>
        <taxon>Diaphorina</taxon>
    </lineage>
</organism>
<dbReference type="InterPro" id="IPR008979">
    <property type="entry name" value="Galactose-bd-like_sf"/>
</dbReference>
<dbReference type="PaxDb" id="121845-A0A1S3DJM0"/>
<dbReference type="PANTHER" id="PTHR12143:SF19">
    <property type="entry name" value="PEPTIDE-N(4)-(N-ACETYL-BETA-GLUCOSAMINYL)ASPARAGINE AMIDASE"/>
    <property type="match status" value="1"/>
</dbReference>
<dbReference type="Proteomes" id="UP000079169">
    <property type="component" value="Unplaced"/>
</dbReference>
<dbReference type="Gene3D" id="2.60.120.1020">
    <property type="entry name" value="Peptide N glycanase, PAW domain"/>
    <property type="match status" value="1"/>
</dbReference>
<feature type="domain" description="PAW" evidence="13">
    <location>
        <begin position="291"/>
        <end position="478"/>
    </location>
</feature>
<sequence>MSPHNDILADLYSLSSKVLQYEDKALQEKAKQLIPIDKITVQSEQQLRQIQYGIKKKELDPEHETYVQEIFVLHLMRWFKEEFFSWVDNLDCQLCAGPTERIASISHHPTSKERIETFHCSRCNIDTLFQRFNSVSDLLESRRGRCGEWANCFTFLCRALGYRVRLVHDATDHAWTEIYSPIQKRWIHCDPCEAKMDSPLLYERGWNKKLTYVLAASVEEVQDVTWRYTADYKGTLQRRNKVSEADLMNAILSINKTRQSSLSPNRRQYLTHCLISELVEFLTPPSVPEGEMGGRTSGSLEWRLDRGETSGDQPGFTFQLRDDDFVQNTFCLEYSPVTDGYFKNRHTTNFTSNEPPLITTWSSGVYSTQNVFRKVERDWKMVYLCRTEKSTAGSIKWKLDFSALTKPVASVEVKVSTLPSRHIYSPIQKRWIHCDPCEAKMDSPLLYERGWNKKLTYVLAASVEEVQVRIDSQVDGNQ</sequence>
<dbReference type="InterPro" id="IPR006588">
    <property type="entry name" value="Peptide_N_glycanase_PAW_dom"/>
</dbReference>
<evidence type="ECO:0000256" key="1">
    <source>
        <dbReference type="ARBA" id="ARBA00001650"/>
    </source>
</evidence>
<comment type="cofactor">
    <cofactor evidence="2">
        <name>Zn(2+)</name>
        <dbReference type="ChEBI" id="CHEBI:29105"/>
    </cofactor>
</comment>
<dbReference type="PROSITE" id="PS51398">
    <property type="entry name" value="PAW"/>
    <property type="match status" value="1"/>
</dbReference>
<evidence type="ECO:0000256" key="5">
    <source>
        <dbReference type="ARBA" id="ARBA00012158"/>
    </source>
</evidence>
<evidence type="ECO:0000259" key="13">
    <source>
        <dbReference type="PROSITE" id="PS51398"/>
    </source>
</evidence>
<comment type="catalytic activity">
    <reaction evidence="1">
        <text>Hydrolysis of an N(4)-(acetyl-beta-D-glucosaminyl)asparagine residue in which the glucosamine residue may be further glycosylated, to yield a (substituted) N-acetyl-beta-D-glucosaminylamine and a peptide containing an aspartate residue.</text>
        <dbReference type="EC" id="3.5.1.52"/>
    </reaction>
</comment>
<keyword evidence="8" id="KW-0479">Metal-binding</keyword>
<evidence type="ECO:0000256" key="11">
    <source>
        <dbReference type="ARBA" id="ARBA00032901"/>
    </source>
</evidence>